<evidence type="ECO:0000256" key="6">
    <source>
        <dbReference type="ARBA" id="ARBA00022679"/>
    </source>
</evidence>
<evidence type="ECO:0000256" key="2">
    <source>
        <dbReference type="ARBA" id="ARBA00004651"/>
    </source>
</evidence>
<evidence type="ECO:0000256" key="10">
    <source>
        <dbReference type="ARBA" id="ARBA00022840"/>
    </source>
</evidence>
<dbReference type="OrthoDB" id="335833at2"/>
<dbReference type="GO" id="GO:0000155">
    <property type="term" value="F:phosphorelay sensor kinase activity"/>
    <property type="evidence" value="ECO:0007669"/>
    <property type="project" value="InterPro"/>
</dbReference>
<evidence type="ECO:0000256" key="4">
    <source>
        <dbReference type="ARBA" id="ARBA00022475"/>
    </source>
</evidence>
<evidence type="ECO:0000256" key="13">
    <source>
        <dbReference type="ARBA" id="ARBA00023136"/>
    </source>
</evidence>
<dbReference type="SMART" id="SM00387">
    <property type="entry name" value="HATPase_c"/>
    <property type="match status" value="1"/>
</dbReference>
<evidence type="ECO:0000256" key="9">
    <source>
        <dbReference type="ARBA" id="ARBA00022777"/>
    </source>
</evidence>
<dbReference type="SUPFAM" id="SSF158472">
    <property type="entry name" value="HAMP domain-like"/>
    <property type="match status" value="1"/>
</dbReference>
<dbReference type="PROSITE" id="PS50885">
    <property type="entry name" value="HAMP"/>
    <property type="match status" value="1"/>
</dbReference>
<keyword evidence="9 17" id="KW-0418">Kinase</keyword>
<keyword evidence="6" id="KW-0808">Transferase</keyword>
<dbReference type="InterPro" id="IPR036097">
    <property type="entry name" value="HisK_dim/P_sf"/>
</dbReference>
<dbReference type="InterPro" id="IPR004358">
    <property type="entry name" value="Sig_transdc_His_kin-like_C"/>
</dbReference>
<keyword evidence="18" id="KW-1185">Reference proteome</keyword>
<feature type="domain" description="Histidine kinase" evidence="15">
    <location>
        <begin position="127"/>
        <end position="347"/>
    </location>
</feature>
<dbReference type="AlphaFoldDB" id="A0A1I6HNR9"/>
<dbReference type="SMART" id="SM00388">
    <property type="entry name" value="HisKA"/>
    <property type="match status" value="1"/>
</dbReference>
<proteinExistence type="predicted"/>
<evidence type="ECO:0000256" key="11">
    <source>
        <dbReference type="ARBA" id="ARBA00022989"/>
    </source>
</evidence>
<keyword evidence="5" id="KW-0597">Phosphoprotein</keyword>
<dbReference type="PANTHER" id="PTHR45528">
    <property type="entry name" value="SENSOR HISTIDINE KINASE CPXA"/>
    <property type="match status" value="1"/>
</dbReference>
<dbReference type="InterPro" id="IPR005467">
    <property type="entry name" value="His_kinase_dom"/>
</dbReference>
<keyword evidence="12" id="KW-0902">Two-component regulatory system</keyword>
<feature type="transmembrane region" description="Helical" evidence="14">
    <location>
        <begin position="34"/>
        <end position="50"/>
    </location>
</feature>
<feature type="domain" description="HAMP" evidence="16">
    <location>
        <begin position="60"/>
        <end position="112"/>
    </location>
</feature>
<dbReference type="Gene3D" id="3.30.565.10">
    <property type="entry name" value="Histidine kinase-like ATPase, C-terminal domain"/>
    <property type="match status" value="1"/>
</dbReference>
<reference evidence="17 18" key="1">
    <citation type="submission" date="2016-10" db="EMBL/GenBank/DDBJ databases">
        <authorList>
            <person name="de Groot N.N."/>
        </authorList>
    </citation>
    <scope>NUCLEOTIDE SEQUENCE [LARGE SCALE GENOMIC DNA]</scope>
    <source>
        <strain evidence="17 18">743A</strain>
    </source>
</reference>
<dbReference type="InterPro" id="IPR003661">
    <property type="entry name" value="HisK_dim/P_dom"/>
</dbReference>
<evidence type="ECO:0000313" key="17">
    <source>
        <dbReference type="EMBL" id="SFR56086.1"/>
    </source>
</evidence>
<gene>
    <name evidence="17" type="ORF">SAMN05661086_00130</name>
</gene>
<dbReference type="Gene3D" id="6.10.340.10">
    <property type="match status" value="1"/>
</dbReference>
<evidence type="ECO:0000256" key="12">
    <source>
        <dbReference type="ARBA" id="ARBA00023012"/>
    </source>
</evidence>
<dbReference type="Proteomes" id="UP000199659">
    <property type="component" value="Unassembled WGS sequence"/>
</dbReference>
<keyword evidence="13 14" id="KW-0472">Membrane</keyword>
<dbReference type="InterPro" id="IPR003660">
    <property type="entry name" value="HAMP_dom"/>
</dbReference>
<dbReference type="SUPFAM" id="SSF55874">
    <property type="entry name" value="ATPase domain of HSP90 chaperone/DNA topoisomerase II/histidine kinase"/>
    <property type="match status" value="1"/>
</dbReference>
<dbReference type="FunFam" id="3.30.565.10:FF:000006">
    <property type="entry name" value="Sensor histidine kinase WalK"/>
    <property type="match status" value="1"/>
</dbReference>
<evidence type="ECO:0000256" key="3">
    <source>
        <dbReference type="ARBA" id="ARBA00012438"/>
    </source>
</evidence>
<evidence type="ECO:0000259" key="15">
    <source>
        <dbReference type="PROSITE" id="PS50109"/>
    </source>
</evidence>
<feature type="transmembrane region" description="Helical" evidence="14">
    <location>
        <begin position="12"/>
        <end position="28"/>
    </location>
</feature>
<dbReference type="Gene3D" id="1.10.287.130">
    <property type="match status" value="1"/>
</dbReference>
<dbReference type="CDD" id="cd00082">
    <property type="entry name" value="HisKA"/>
    <property type="match status" value="1"/>
</dbReference>
<dbReference type="Pfam" id="PF00512">
    <property type="entry name" value="HisKA"/>
    <property type="match status" value="1"/>
</dbReference>
<keyword evidence="8" id="KW-0547">Nucleotide-binding</keyword>
<evidence type="ECO:0000256" key="5">
    <source>
        <dbReference type="ARBA" id="ARBA00022553"/>
    </source>
</evidence>
<dbReference type="PRINTS" id="PR00344">
    <property type="entry name" value="BCTRLSENSOR"/>
</dbReference>
<evidence type="ECO:0000259" key="16">
    <source>
        <dbReference type="PROSITE" id="PS50885"/>
    </source>
</evidence>
<comment type="catalytic activity">
    <reaction evidence="1">
        <text>ATP + protein L-histidine = ADP + protein N-phospho-L-histidine.</text>
        <dbReference type="EC" id="2.7.13.3"/>
    </reaction>
</comment>
<dbReference type="EMBL" id="FOYZ01000001">
    <property type="protein sequence ID" value="SFR56086.1"/>
    <property type="molecule type" value="Genomic_DNA"/>
</dbReference>
<evidence type="ECO:0000256" key="1">
    <source>
        <dbReference type="ARBA" id="ARBA00000085"/>
    </source>
</evidence>
<keyword evidence="10" id="KW-0067">ATP-binding</keyword>
<keyword evidence="7 14" id="KW-0812">Transmembrane</keyword>
<name>A0A1I6HNR9_9FIRM</name>
<protein>
    <recommendedName>
        <fullName evidence="3">histidine kinase</fullName>
        <ecNumber evidence="3">2.7.13.3</ecNumber>
    </recommendedName>
</protein>
<dbReference type="GO" id="GO:0005524">
    <property type="term" value="F:ATP binding"/>
    <property type="evidence" value="ECO:0007669"/>
    <property type="project" value="UniProtKB-KW"/>
</dbReference>
<evidence type="ECO:0000256" key="14">
    <source>
        <dbReference type="SAM" id="Phobius"/>
    </source>
</evidence>
<dbReference type="EC" id="2.7.13.3" evidence="3"/>
<dbReference type="CDD" id="cd06225">
    <property type="entry name" value="HAMP"/>
    <property type="match status" value="1"/>
</dbReference>
<comment type="subcellular location">
    <subcellularLocation>
        <location evidence="2">Cell membrane</location>
        <topology evidence="2">Multi-pass membrane protein</topology>
    </subcellularLocation>
</comment>
<dbReference type="PANTHER" id="PTHR45528:SF1">
    <property type="entry name" value="SENSOR HISTIDINE KINASE CPXA"/>
    <property type="match status" value="1"/>
</dbReference>
<dbReference type="STRING" id="37658.SAMN05661086_00130"/>
<dbReference type="InterPro" id="IPR003594">
    <property type="entry name" value="HATPase_dom"/>
</dbReference>
<organism evidence="17 18">
    <name type="scientific">Anaeromicropila populeti</name>
    <dbReference type="NCBI Taxonomy" id="37658"/>
    <lineage>
        <taxon>Bacteria</taxon>
        <taxon>Bacillati</taxon>
        <taxon>Bacillota</taxon>
        <taxon>Clostridia</taxon>
        <taxon>Lachnospirales</taxon>
        <taxon>Lachnospiraceae</taxon>
        <taxon>Anaeromicropila</taxon>
    </lineage>
</organism>
<evidence type="ECO:0000256" key="7">
    <source>
        <dbReference type="ARBA" id="ARBA00022692"/>
    </source>
</evidence>
<dbReference type="InterPro" id="IPR036890">
    <property type="entry name" value="HATPase_C_sf"/>
</dbReference>
<dbReference type="GO" id="GO:0005886">
    <property type="term" value="C:plasma membrane"/>
    <property type="evidence" value="ECO:0007669"/>
    <property type="project" value="UniProtKB-SubCell"/>
</dbReference>
<dbReference type="PROSITE" id="PS50109">
    <property type="entry name" value="HIS_KIN"/>
    <property type="match status" value="1"/>
</dbReference>
<dbReference type="SUPFAM" id="SSF47384">
    <property type="entry name" value="Homodimeric domain of signal transducing histidine kinase"/>
    <property type="match status" value="1"/>
</dbReference>
<keyword evidence="11 14" id="KW-1133">Transmembrane helix</keyword>
<dbReference type="Pfam" id="PF02518">
    <property type="entry name" value="HATPase_c"/>
    <property type="match status" value="1"/>
</dbReference>
<evidence type="ECO:0000313" key="18">
    <source>
        <dbReference type="Proteomes" id="UP000199659"/>
    </source>
</evidence>
<accession>A0A1I6HNR9</accession>
<keyword evidence="4" id="KW-1003">Cell membrane</keyword>
<dbReference type="InterPro" id="IPR050398">
    <property type="entry name" value="HssS/ArlS-like"/>
</dbReference>
<dbReference type="RefSeq" id="WP_092558762.1">
    <property type="nucleotide sequence ID" value="NZ_FOYZ01000001.1"/>
</dbReference>
<sequence length="347" mass="40264">MKRIKRGYMKSPFFGILIFNMCLVHIILKRNGIVHFSVIIIVTLLIREIYHAVVMHYLEKEIVNPFNELKYGLEEVMKENYNVHLVHNETDEIGMIMDSFNKMTACLSESKKIKAEYAENRKMLVANIAHDLKTPIACIQGYAEAVLDQIANSPDKTRKYIEIILNNSMYMNCLIEELILFTKLDTGKLEFEYELIDISDYMDDLMEELKIEIEEQGFGFSYDNQLKMNYLCKIDGKKLYRAIRNIIYNSVKYSNVNWLVIQVKLYADGSHIELQLMDNGVGIPAEKIDKIFERFYRIDPERTKDFMSSGLGLPIAKELVELHGGTIQVSSKNRNGVCFKIRLPIVV</sequence>
<dbReference type="CDD" id="cd00075">
    <property type="entry name" value="HATPase"/>
    <property type="match status" value="1"/>
</dbReference>
<evidence type="ECO:0000256" key="8">
    <source>
        <dbReference type="ARBA" id="ARBA00022741"/>
    </source>
</evidence>